<keyword evidence="1" id="KW-0472">Membrane</keyword>
<reference evidence="2 4" key="1">
    <citation type="submission" date="2018-06" db="EMBL/GenBank/DDBJ databases">
        <authorList>
            <consortium name="Pathogen Informatics"/>
            <person name="Doyle S."/>
        </authorList>
    </citation>
    <scope>NUCLEOTIDE SEQUENCE [LARGE SCALE GENOMIC DNA]</scope>
    <source>
        <strain evidence="2 4">NCTC11188</strain>
    </source>
</reference>
<keyword evidence="5" id="KW-1185">Reference proteome</keyword>
<evidence type="ECO:0000313" key="5">
    <source>
        <dbReference type="Proteomes" id="UP000294683"/>
    </source>
</evidence>
<evidence type="ECO:0000313" key="4">
    <source>
        <dbReference type="Proteomes" id="UP000255113"/>
    </source>
</evidence>
<dbReference type="EMBL" id="SNXJ01000005">
    <property type="protein sequence ID" value="TDP28572.1"/>
    <property type="molecule type" value="Genomic_DNA"/>
</dbReference>
<dbReference type="EMBL" id="UGSQ01000003">
    <property type="protein sequence ID" value="SUB26262.1"/>
    <property type="molecule type" value="Genomic_DNA"/>
</dbReference>
<keyword evidence="1" id="KW-0812">Transmembrane</keyword>
<keyword evidence="1" id="KW-1133">Transmembrane helix</keyword>
<name>A0A379AX10_AVIGA</name>
<feature type="transmembrane region" description="Helical" evidence="1">
    <location>
        <begin position="7"/>
        <end position="26"/>
    </location>
</feature>
<accession>A0A379AX10</accession>
<evidence type="ECO:0000313" key="2">
    <source>
        <dbReference type="EMBL" id="SUB26262.1"/>
    </source>
</evidence>
<reference evidence="3 5" key="2">
    <citation type="submission" date="2019-03" db="EMBL/GenBank/DDBJ databases">
        <title>Genomic Encyclopedia of Type Strains, Phase IV (KMG-IV): sequencing the most valuable type-strain genomes for metagenomic binning, comparative biology and taxonomic classification.</title>
        <authorList>
            <person name="Goeker M."/>
        </authorList>
    </citation>
    <scope>NUCLEOTIDE SEQUENCE [LARGE SCALE GENOMIC DNA]</scope>
    <source>
        <strain evidence="3 5">DSM 17481</strain>
    </source>
</reference>
<dbReference type="AlphaFoldDB" id="A0A379AX10"/>
<dbReference type="RefSeq" id="WP_165779929.1">
    <property type="nucleotide sequence ID" value="NZ_PQVJ01000001.1"/>
</dbReference>
<feature type="transmembrane region" description="Helical" evidence="1">
    <location>
        <begin position="32"/>
        <end position="49"/>
    </location>
</feature>
<protein>
    <submittedName>
        <fullName evidence="2">Uncharacterized protein</fullName>
    </submittedName>
</protein>
<evidence type="ECO:0000256" key="1">
    <source>
        <dbReference type="SAM" id="Phobius"/>
    </source>
</evidence>
<organism evidence="2 4">
    <name type="scientific">Avibacterium gallinarum</name>
    <name type="common">Pasteurella gallinarum</name>
    <dbReference type="NCBI Taxonomy" id="755"/>
    <lineage>
        <taxon>Bacteria</taxon>
        <taxon>Pseudomonadati</taxon>
        <taxon>Pseudomonadota</taxon>
        <taxon>Gammaproteobacteria</taxon>
        <taxon>Pasteurellales</taxon>
        <taxon>Pasteurellaceae</taxon>
        <taxon>Avibacterium</taxon>
    </lineage>
</organism>
<sequence>MKEIIIFLLYFLTIFAISGMATFLMYQKLDGWGWLIFILVLLLNVKISVKQE</sequence>
<gene>
    <name evidence="3" type="ORF">EV689_105118</name>
    <name evidence="2" type="ORF">NCTC11188_00603</name>
</gene>
<evidence type="ECO:0000313" key="3">
    <source>
        <dbReference type="EMBL" id="TDP28572.1"/>
    </source>
</evidence>
<proteinExistence type="predicted"/>
<dbReference type="Proteomes" id="UP000294683">
    <property type="component" value="Unassembled WGS sequence"/>
</dbReference>
<dbReference type="Proteomes" id="UP000255113">
    <property type="component" value="Unassembled WGS sequence"/>
</dbReference>